<feature type="region of interest" description="Disordered" evidence="8">
    <location>
        <begin position="1"/>
        <end position="38"/>
    </location>
</feature>
<evidence type="ECO:0000256" key="3">
    <source>
        <dbReference type="ARBA" id="ARBA00022475"/>
    </source>
</evidence>
<dbReference type="Proteomes" id="UP001387100">
    <property type="component" value="Unassembled WGS sequence"/>
</dbReference>
<accession>A0ABU8RNN4</accession>
<dbReference type="PANTHER" id="PTHR43744:SF12">
    <property type="entry name" value="ABC TRANSPORTER PERMEASE PROTEIN MG189-RELATED"/>
    <property type="match status" value="1"/>
</dbReference>
<keyword evidence="2 7" id="KW-0813">Transport</keyword>
<dbReference type="Gene3D" id="1.10.3720.10">
    <property type="entry name" value="MetI-like"/>
    <property type="match status" value="1"/>
</dbReference>
<dbReference type="RefSeq" id="WP_339576056.1">
    <property type="nucleotide sequence ID" value="NZ_JBBIAA010000029.1"/>
</dbReference>
<dbReference type="EMBL" id="JBBIAA010000029">
    <property type="protein sequence ID" value="MEJ5946674.1"/>
    <property type="molecule type" value="Genomic_DNA"/>
</dbReference>
<feature type="transmembrane region" description="Helical" evidence="7">
    <location>
        <begin position="158"/>
        <end position="179"/>
    </location>
</feature>
<dbReference type="SUPFAM" id="SSF161098">
    <property type="entry name" value="MetI-like"/>
    <property type="match status" value="1"/>
</dbReference>
<feature type="transmembrane region" description="Helical" evidence="7">
    <location>
        <begin position="232"/>
        <end position="255"/>
    </location>
</feature>
<feature type="transmembrane region" description="Helical" evidence="7">
    <location>
        <begin position="45"/>
        <end position="66"/>
    </location>
</feature>
<feature type="domain" description="ABC transmembrane type-1" evidence="9">
    <location>
        <begin position="121"/>
        <end position="314"/>
    </location>
</feature>
<reference evidence="10 11" key="1">
    <citation type="journal article" date="2017" name="Int. J. Syst. Evol. Microbiol.">
        <title>Pseudokineococcus basanitobsidens sp. nov., isolated from volcanic rock.</title>
        <authorList>
            <person name="Lee D.W."/>
            <person name="Park M.Y."/>
            <person name="Kim J.J."/>
            <person name="Kim B.S."/>
        </authorList>
    </citation>
    <scope>NUCLEOTIDE SEQUENCE [LARGE SCALE GENOMIC DNA]</scope>
    <source>
        <strain evidence="10 11">DSM 103726</strain>
    </source>
</reference>
<evidence type="ECO:0000256" key="1">
    <source>
        <dbReference type="ARBA" id="ARBA00004651"/>
    </source>
</evidence>
<feature type="compositionally biased region" description="Polar residues" evidence="8">
    <location>
        <begin position="1"/>
        <end position="17"/>
    </location>
</feature>
<comment type="caution">
    <text evidence="10">The sequence shown here is derived from an EMBL/GenBank/DDBJ whole genome shotgun (WGS) entry which is preliminary data.</text>
</comment>
<keyword evidence="11" id="KW-1185">Reference proteome</keyword>
<name>A0ABU8RNN4_9ACTN</name>
<evidence type="ECO:0000256" key="4">
    <source>
        <dbReference type="ARBA" id="ARBA00022692"/>
    </source>
</evidence>
<comment type="subcellular location">
    <subcellularLocation>
        <location evidence="1 7">Cell membrane</location>
        <topology evidence="1 7">Multi-pass membrane protein</topology>
    </subcellularLocation>
</comment>
<evidence type="ECO:0000256" key="5">
    <source>
        <dbReference type="ARBA" id="ARBA00022989"/>
    </source>
</evidence>
<keyword evidence="5 7" id="KW-1133">Transmembrane helix</keyword>
<dbReference type="Pfam" id="PF00528">
    <property type="entry name" value="BPD_transp_1"/>
    <property type="match status" value="1"/>
</dbReference>
<evidence type="ECO:0000256" key="7">
    <source>
        <dbReference type="RuleBase" id="RU363032"/>
    </source>
</evidence>
<dbReference type="CDD" id="cd06261">
    <property type="entry name" value="TM_PBP2"/>
    <property type="match status" value="1"/>
</dbReference>
<evidence type="ECO:0000256" key="6">
    <source>
        <dbReference type="ARBA" id="ARBA00023136"/>
    </source>
</evidence>
<feature type="transmembrane region" description="Helical" evidence="7">
    <location>
        <begin position="191"/>
        <end position="211"/>
    </location>
</feature>
<feature type="transmembrane region" description="Helical" evidence="7">
    <location>
        <begin position="125"/>
        <end position="146"/>
    </location>
</feature>
<protein>
    <submittedName>
        <fullName evidence="10">Carbohydrate ABC transporter permease</fullName>
    </submittedName>
</protein>
<comment type="similarity">
    <text evidence="7">Belongs to the binding-protein-dependent transport system permease family.</text>
</comment>
<evidence type="ECO:0000313" key="11">
    <source>
        <dbReference type="Proteomes" id="UP001387100"/>
    </source>
</evidence>
<keyword evidence="4 7" id="KW-0812">Transmembrane</keyword>
<keyword evidence="6 7" id="KW-0472">Membrane</keyword>
<evidence type="ECO:0000256" key="8">
    <source>
        <dbReference type="SAM" id="MobiDB-lite"/>
    </source>
</evidence>
<dbReference type="InterPro" id="IPR000515">
    <property type="entry name" value="MetI-like"/>
</dbReference>
<feature type="transmembrane region" description="Helical" evidence="7">
    <location>
        <begin position="293"/>
        <end position="314"/>
    </location>
</feature>
<gene>
    <name evidence="10" type="ORF">WDZ17_15350</name>
</gene>
<dbReference type="PANTHER" id="PTHR43744">
    <property type="entry name" value="ABC TRANSPORTER PERMEASE PROTEIN MG189-RELATED-RELATED"/>
    <property type="match status" value="1"/>
</dbReference>
<evidence type="ECO:0000259" key="9">
    <source>
        <dbReference type="PROSITE" id="PS50928"/>
    </source>
</evidence>
<sequence length="328" mass="35150">MAVTTQTSPPATSEGDPTTSATGGGSGSGAVRPSRQRPRPTLGRVLAWAVLVGIIAITLFPFYWMLRTAFSNGAVLGSDPSSLTPVDPTTGAFERVFGLATTEEAQAQGGSGAAIAFPRYLLNSVLVATVITAGQVVFGAMAAYAFARMRWPGRDAVFFLFLTALMVPPIFTQLPNFLLMRDLGLLNTYPAIILPFFFMTPFAIFFLRQFFLGISGEVEEAARLDGAGHVKTFVRIIVPMSWGPITTLALLQYVLAWNEYFWPLLVGSAQDVRVLTVALGVFRSQTPQGTPDWAGLMAATLVAALPVLVLFAVFSKKIVNSIGFSGIK</sequence>
<dbReference type="InterPro" id="IPR035906">
    <property type="entry name" value="MetI-like_sf"/>
</dbReference>
<dbReference type="PROSITE" id="PS50928">
    <property type="entry name" value="ABC_TM1"/>
    <property type="match status" value="1"/>
</dbReference>
<proteinExistence type="inferred from homology"/>
<evidence type="ECO:0000256" key="2">
    <source>
        <dbReference type="ARBA" id="ARBA00022448"/>
    </source>
</evidence>
<evidence type="ECO:0000313" key="10">
    <source>
        <dbReference type="EMBL" id="MEJ5946674.1"/>
    </source>
</evidence>
<keyword evidence="3" id="KW-1003">Cell membrane</keyword>
<organism evidence="10 11">
    <name type="scientific">Pseudokineococcus basanitobsidens</name>
    <dbReference type="NCBI Taxonomy" id="1926649"/>
    <lineage>
        <taxon>Bacteria</taxon>
        <taxon>Bacillati</taxon>
        <taxon>Actinomycetota</taxon>
        <taxon>Actinomycetes</taxon>
        <taxon>Kineosporiales</taxon>
        <taxon>Kineosporiaceae</taxon>
        <taxon>Pseudokineococcus</taxon>
    </lineage>
</organism>